<evidence type="ECO:0000313" key="2">
    <source>
        <dbReference type="Proteomes" id="UP001497623"/>
    </source>
</evidence>
<accession>A0AAV2QZE4</accession>
<feature type="non-terminal residue" evidence="1">
    <location>
        <position position="230"/>
    </location>
</feature>
<feature type="non-terminal residue" evidence="1">
    <location>
        <position position="1"/>
    </location>
</feature>
<name>A0AAV2QZE4_MEGNR</name>
<reference evidence="1 2" key="1">
    <citation type="submission" date="2024-05" db="EMBL/GenBank/DDBJ databases">
        <authorList>
            <person name="Wallberg A."/>
        </authorList>
    </citation>
    <scope>NUCLEOTIDE SEQUENCE [LARGE SCALE GENOMIC DNA]</scope>
</reference>
<dbReference type="EMBL" id="CAXKWB010013825">
    <property type="protein sequence ID" value="CAL4108671.1"/>
    <property type="molecule type" value="Genomic_DNA"/>
</dbReference>
<protein>
    <submittedName>
        <fullName evidence="1">Uncharacterized protein</fullName>
    </submittedName>
</protein>
<comment type="caution">
    <text evidence="1">The sequence shown here is derived from an EMBL/GenBank/DDBJ whole genome shotgun (WGS) entry which is preliminary data.</text>
</comment>
<proteinExistence type="predicted"/>
<gene>
    <name evidence="1" type="ORF">MNOR_LOCUS18951</name>
</gene>
<sequence>VDMQNKWLRERANIMNEFTKNLQEQAELNLNIIKKRRIGGEEGKDVECEWITDEIKKEIGEKRDIRKKERKSTNLIEKERFEQERENKKKVIQKLVREAKTKHEMDLNKEIKDSNNKGKLIWKFMDKIRGKRKVTEEDEIFEDGKKMEKGNAKGTFFGGWRGVLTKSKNDSHEIWDKEIKRNISCNVEVKGNLEIGIEEHLRMDSRVEKKTGHMNYEELGKKGLIRLTDN</sequence>
<dbReference type="Proteomes" id="UP001497623">
    <property type="component" value="Unassembled WGS sequence"/>
</dbReference>
<keyword evidence="2" id="KW-1185">Reference proteome</keyword>
<dbReference type="AlphaFoldDB" id="A0AAV2QZE4"/>
<evidence type="ECO:0000313" key="1">
    <source>
        <dbReference type="EMBL" id="CAL4108671.1"/>
    </source>
</evidence>
<organism evidence="1 2">
    <name type="scientific">Meganyctiphanes norvegica</name>
    <name type="common">Northern krill</name>
    <name type="synonym">Thysanopoda norvegica</name>
    <dbReference type="NCBI Taxonomy" id="48144"/>
    <lineage>
        <taxon>Eukaryota</taxon>
        <taxon>Metazoa</taxon>
        <taxon>Ecdysozoa</taxon>
        <taxon>Arthropoda</taxon>
        <taxon>Crustacea</taxon>
        <taxon>Multicrustacea</taxon>
        <taxon>Malacostraca</taxon>
        <taxon>Eumalacostraca</taxon>
        <taxon>Eucarida</taxon>
        <taxon>Euphausiacea</taxon>
        <taxon>Euphausiidae</taxon>
        <taxon>Meganyctiphanes</taxon>
    </lineage>
</organism>